<dbReference type="PANTHER" id="PTHR46796">
    <property type="entry name" value="HTH-TYPE TRANSCRIPTIONAL ACTIVATOR RHAS-RELATED"/>
    <property type="match status" value="1"/>
</dbReference>
<proteinExistence type="predicted"/>
<dbReference type="Gene3D" id="2.60.120.10">
    <property type="entry name" value="Jelly Rolls"/>
    <property type="match status" value="1"/>
</dbReference>
<dbReference type="RefSeq" id="WP_158980322.1">
    <property type="nucleotide sequence ID" value="NZ_WSFO01000009.1"/>
</dbReference>
<dbReference type="PRINTS" id="PR00032">
    <property type="entry name" value="HTHARAC"/>
</dbReference>
<keyword evidence="1" id="KW-0805">Transcription regulation</keyword>
<comment type="caution">
    <text evidence="5">The sequence shown here is derived from an EMBL/GenBank/DDBJ whole genome shotgun (WGS) entry which is preliminary data.</text>
</comment>
<sequence>MKKRVDEFLSASRQTKRLASLSLGRGRQLAVWHNSHDEIQYNATSGHVFSLYLNGGAGTRRVDGSVKSGEPGTLCVLPEGHSSEWQITETFQFVHLYVANDALRAAYAKTHDQDARRLNIAEQTFAAPGVLERPMLKMAQAALDGDVLAADASFSDMVAGLEDRPVRLVGGLSSRVVRDVNDWIEAHIDGEIRLYDLAKLAGISEYHFHRMFSLTCGMTPHNWVTRIRVELAKKLLKQEPMAGVAVACGFSSQSHFIRRFKEQMGVTPGQYVRMIMP</sequence>
<evidence type="ECO:0000256" key="3">
    <source>
        <dbReference type="ARBA" id="ARBA00023163"/>
    </source>
</evidence>
<evidence type="ECO:0000259" key="4">
    <source>
        <dbReference type="PROSITE" id="PS01124"/>
    </source>
</evidence>
<dbReference type="GO" id="GO:0003700">
    <property type="term" value="F:DNA-binding transcription factor activity"/>
    <property type="evidence" value="ECO:0007669"/>
    <property type="project" value="InterPro"/>
</dbReference>
<evidence type="ECO:0000313" key="6">
    <source>
        <dbReference type="Proteomes" id="UP000441586"/>
    </source>
</evidence>
<evidence type="ECO:0000256" key="2">
    <source>
        <dbReference type="ARBA" id="ARBA00023125"/>
    </source>
</evidence>
<accession>A0A6A4RD31</accession>
<gene>
    <name evidence="5" type="ORF">GP644_15575</name>
</gene>
<dbReference type="Gene3D" id="1.10.10.60">
    <property type="entry name" value="Homeodomain-like"/>
    <property type="match status" value="2"/>
</dbReference>
<organism evidence="5 6">
    <name type="scientific">Parasedimentitalea maritima</name>
    <dbReference type="NCBI Taxonomy" id="2578117"/>
    <lineage>
        <taxon>Bacteria</taxon>
        <taxon>Pseudomonadati</taxon>
        <taxon>Pseudomonadota</taxon>
        <taxon>Alphaproteobacteria</taxon>
        <taxon>Rhodobacterales</taxon>
        <taxon>Paracoccaceae</taxon>
        <taxon>Parasedimentitalea</taxon>
    </lineage>
</organism>
<dbReference type="PANTHER" id="PTHR46796:SF6">
    <property type="entry name" value="ARAC SUBFAMILY"/>
    <property type="match status" value="1"/>
</dbReference>
<dbReference type="InterPro" id="IPR014710">
    <property type="entry name" value="RmlC-like_jellyroll"/>
</dbReference>
<name>A0A6A4RD31_9RHOB</name>
<dbReference type="SUPFAM" id="SSF46689">
    <property type="entry name" value="Homeodomain-like"/>
    <property type="match status" value="2"/>
</dbReference>
<dbReference type="GO" id="GO:0043565">
    <property type="term" value="F:sequence-specific DNA binding"/>
    <property type="evidence" value="ECO:0007669"/>
    <property type="project" value="InterPro"/>
</dbReference>
<dbReference type="Proteomes" id="UP000441586">
    <property type="component" value="Unassembled WGS sequence"/>
</dbReference>
<evidence type="ECO:0000256" key="1">
    <source>
        <dbReference type="ARBA" id="ARBA00023015"/>
    </source>
</evidence>
<dbReference type="AlphaFoldDB" id="A0A6A4RD31"/>
<dbReference type="InterPro" id="IPR009057">
    <property type="entry name" value="Homeodomain-like_sf"/>
</dbReference>
<dbReference type="Pfam" id="PF12833">
    <property type="entry name" value="HTH_18"/>
    <property type="match status" value="1"/>
</dbReference>
<dbReference type="InterPro" id="IPR050204">
    <property type="entry name" value="AraC_XylS_family_regulators"/>
</dbReference>
<dbReference type="InterPro" id="IPR020449">
    <property type="entry name" value="Tscrpt_reg_AraC-type_HTH"/>
</dbReference>
<dbReference type="PROSITE" id="PS00041">
    <property type="entry name" value="HTH_ARAC_FAMILY_1"/>
    <property type="match status" value="1"/>
</dbReference>
<keyword evidence="2" id="KW-0238">DNA-binding</keyword>
<reference evidence="5 6" key="1">
    <citation type="submission" date="2019-12" db="EMBL/GenBank/DDBJ databases">
        <authorList>
            <person name="Zhang Y.-J."/>
        </authorList>
    </citation>
    <scope>NUCLEOTIDE SEQUENCE [LARGE SCALE GENOMIC DNA]</scope>
    <source>
        <strain evidence="5 6">H18S-6</strain>
    </source>
</reference>
<dbReference type="EMBL" id="WSFO01000009">
    <property type="protein sequence ID" value="KAE9628597.1"/>
    <property type="molecule type" value="Genomic_DNA"/>
</dbReference>
<evidence type="ECO:0000313" key="5">
    <source>
        <dbReference type="EMBL" id="KAE9628597.1"/>
    </source>
</evidence>
<dbReference type="InterPro" id="IPR018062">
    <property type="entry name" value="HTH_AraC-typ_CS"/>
</dbReference>
<dbReference type="SMART" id="SM00342">
    <property type="entry name" value="HTH_ARAC"/>
    <property type="match status" value="1"/>
</dbReference>
<protein>
    <submittedName>
        <fullName evidence="5">Helix-turn-helix domain-containing protein</fullName>
    </submittedName>
</protein>
<keyword evidence="3" id="KW-0804">Transcription</keyword>
<feature type="domain" description="HTH araC/xylS-type" evidence="4">
    <location>
        <begin position="178"/>
        <end position="274"/>
    </location>
</feature>
<dbReference type="PROSITE" id="PS01124">
    <property type="entry name" value="HTH_ARAC_FAMILY_2"/>
    <property type="match status" value="1"/>
</dbReference>
<dbReference type="InterPro" id="IPR018060">
    <property type="entry name" value="HTH_AraC"/>
</dbReference>